<feature type="domain" description="HTH araC/xylS-type" evidence="5">
    <location>
        <begin position="159"/>
        <end position="259"/>
    </location>
</feature>
<dbReference type="InterPro" id="IPR014710">
    <property type="entry name" value="RmlC-like_jellyroll"/>
</dbReference>
<keyword evidence="1" id="KW-0678">Repressor</keyword>
<dbReference type="SMART" id="SM00342">
    <property type="entry name" value="HTH_ARAC"/>
    <property type="match status" value="1"/>
</dbReference>
<dbReference type="SUPFAM" id="SSF46689">
    <property type="entry name" value="Homeodomain-like"/>
    <property type="match status" value="1"/>
</dbReference>
<dbReference type="InterPro" id="IPR003313">
    <property type="entry name" value="AraC-bd"/>
</dbReference>
<dbReference type="SUPFAM" id="SSF51182">
    <property type="entry name" value="RmlC-like cupins"/>
    <property type="match status" value="1"/>
</dbReference>
<dbReference type="Pfam" id="PF12833">
    <property type="entry name" value="HTH_18"/>
    <property type="match status" value="1"/>
</dbReference>
<keyword evidence="7" id="KW-1185">Reference proteome</keyword>
<evidence type="ECO:0000256" key="2">
    <source>
        <dbReference type="ARBA" id="ARBA00023015"/>
    </source>
</evidence>
<dbReference type="GO" id="GO:0043565">
    <property type="term" value="F:sequence-specific DNA binding"/>
    <property type="evidence" value="ECO:0007669"/>
    <property type="project" value="InterPro"/>
</dbReference>
<dbReference type="GO" id="GO:0003700">
    <property type="term" value="F:DNA-binding transcription factor activity"/>
    <property type="evidence" value="ECO:0007669"/>
    <property type="project" value="InterPro"/>
</dbReference>
<dbReference type="PANTHER" id="PTHR11019:SF199">
    <property type="entry name" value="HTH-TYPE TRANSCRIPTIONAL REGULATOR NIMR"/>
    <property type="match status" value="1"/>
</dbReference>
<dbReference type="EMBL" id="SJOI01000001">
    <property type="protein sequence ID" value="TCL05305.1"/>
    <property type="molecule type" value="Genomic_DNA"/>
</dbReference>
<evidence type="ECO:0000256" key="3">
    <source>
        <dbReference type="ARBA" id="ARBA00023125"/>
    </source>
</evidence>
<dbReference type="Gene3D" id="1.10.10.60">
    <property type="entry name" value="Homeodomain-like"/>
    <property type="match status" value="1"/>
</dbReference>
<keyword evidence="4" id="KW-0804">Transcription</keyword>
<dbReference type="InterPro" id="IPR011051">
    <property type="entry name" value="RmlC_Cupin_sf"/>
</dbReference>
<dbReference type="InterPro" id="IPR018060">
    <property type="entry name" value="HTH_AraC"/>
</dbReference>
<protein>
    <submittedName>
        <fullName evidence="6">AraC family transcriptional regulator</fullName>
    </submittedName>
</protein>
<sequence>MEPTWRKKYDTAQPERLEKMRYVELAYRQGERQHWHAHEQGQLIFTLKGVVRVLTERHIWTLAPRRALWLPGGMPHELHAINDVTMHNIYLFPPLTRDFWYDDVALQVTPLLYELIKSWHQAQQAAELNRVEMSTTLLLDELRRCPRATVCMVPLPRDRRVLSVCDTLLGEPENNDTLENWGNRVGASARTLARLFRDETGMGFSQWRQQLRLAEAVTHLAQGRPINLLANSLGYQSPSAFIAMFKKTLGETPRRYLSC</sequence>
<dbReference type="CDD" id="cd06124">
    <property type="entry name" value="cupin_NimR-like_N"/>
    <property type="match status" value="1"/>
</dbReference>
<evidence type="ECO:0000313" key="7">
    <source>
        <dbReference type="Proteomes" id="UP000294555"/>
    </source>
</evidence>
<dbReference type="AlphaFoldDB" id="A0A4R1NCM8"/>
<dbReference type="RefSeq" id="WP_132924020.1">
    <property type="nucleotide sequence ID" value="NZ_SJOI01000001.1"/>
</dbReference>
<evidence type="ECO:0000313" key="6">
    <source>
        <dbReference type="EMBL" id="TCL05305.1"/>
    </source>
</evidence>
<keyword evidence="2" id="KW-0805">Transcription regulation</keyword>
<organism evidence="6 7">
    <name type="scientific">Sodalis ligni</name>
    <dbReference type="NCBI Taxonomy" id="2697027"/>
    <lineage>
        <taxon>Bacteria</taxon>
        <taxon>Pseudomonadati</taxon>
        <taxon>Pseudomonadota</taxon>
        <taxon>Gammaproteobacteria</taxon>
        <taxon>Enterobacterales</taxon>
        <taxon>Bruguierivoracaceae</taxon>
        <taxon>Sodalis</taxon>
    </lineage>
</organism>
<evidence type="ECO:0000256" key="4">
    <source>
        <dbReference type="ARBA" id="ARBA00023163"/>
    </source>
</evidence>
<dbReference type="PANTHER" id="PTHR11019">
    <property type="entry name" value="HTH-TYPE TRANSCRIPTIONAL REGULATOR NIMR"/>
    <property type="match status" value="1"/>
</dbReference>
<dbReference type="Pfam" id="PF02311">
    <property type="entry name" value="AraC_binding"/>
    <property type="match status" value="1"/>
</dbReference>
<accession>A0A4R1NCM8</accession>
<dbReference type="OrthoDB" id="5949386at2"/>
<evidence type="ECO:0000259" key="5">
    <source>
        <dbReference type="PROSITE" id="PS01124"/>
    </source>
</evidence>
<proteinExistence type="predicted"/>
<dbReference type="FunFam" id="1.10.10.60:FF:000132">
    <property type="entry name" value="AraC family transcriptional regulator"/>
    <property type="match status" value="1"/>
</dbReference>
<evidence type="ECO:0000256" key="1">
    <source>
        <dbReference type="ARBA" id="ARBA00022491"/>
    </source>
</evidence>
<dbReference type="Gene3D" id="2.60.120.10">
    <property type="entry name" value="Jelly Rolls"/>
    <property type="match status" value="1"/>
</dbReference>
<dbReference type="InterPro" id="IPR009057">
    <property type="entry name" value="Homeodomain-like_sf"/>
</dbReference>
<reference evidence="6 7" key="1">
    <citation type="submission" date="2019-02" db="EMBL/GenBank/DDBJ databases">
        <title>Investigation of anaerobic lignin degradation for improved lignocellulosic biofuels.</title>
        <authorList>
            <person name="Deangelis K."/>
        </authorList>
    </citation>
    <scope>NUCLEOTIDE SEQUENCE [LARGE SCALE GENOMIC DNA]</scope>
    <source>
        <strain evidence="6 7">159R</strain>
    </source>
</reference>
<comment type="caution">
    <text evidence="6">The sequence shown here is derived from an EMBL/GenBank/DDBJ whole genome shotgun (WGS) entry which is preliminary data.</text>
</comment>
<keyword evidence="3" id="KW-0238">DNA-binding</keyword>
<dbReference type="PROSITE" id="PS01124">
    <property type="entry name" value="HTH_ARAC_FAMILY_2"/>
    <property type="match status" value="1"/>
</dbReference>
<gene>
    <name evidence="6" type="ORF">EZJ58_3479</name>
</gene>
<dbReference type="Proteomes" id="UP000294555">
    <property type="component" value="Unassembled WGS sequence"/>
</dbReference>
<name>A0A4R1NCM8_9GAMM</name>